<feature type="domain" description="Protein kinase" evidence="7">
    <location>
        <begin position="154"/>
        <end position="455"/>
    </location>
</feature>
<keyword evidence="2 4" id="KW-0547">Nucleotide-binding</keyword>
<evidence type="ECO:0000256" key="2">
    <source>
        <dbReference type="ARBA" id="ARBA00022741"/>
    </source>
</evidence>
<dbReference type="PROSITE" id="PS50011">
    <property type="entry name" value="PROTEIN_KINASE_DOM"/>
    <property type="match status" value="1"/>
</dbReference>
<evidence type="ECO:0008006" key="10">
    <source>
        <dbReference type="Google" id="ProtNLM"/>
    </source>
</evidence>
<dbReference type="OrthoDB" id="74764at2759"/>
<reference evidence="9" key="1">
    <citation type="journal article" date="2015" name="Genome Announc.">
        <title>Draft genome sequence of the fungus Penicillium brasilianum MG11.</title>
        <authorList>
            <person name="Horn F."/>
            <person name="Linde J."/>
            <person name="Mattern D.J."/>
            <person name="Walther G."/>
            <person name="Guthke R."/>
            <person name="Brakhage A.A."/>
            <person name="Valiante V."/>
        </authorList>
    </citation>
    <scope>NUCLEOTIDE SEQUENCE [LARGE SCALE GENOMIC DNA]</scope>
    <source>
        <strain evidence="9">MG11</strain>
    </source>
</reference>
<dbReference type="InterPro" id="IPR008984">
    <property type="entry name" value="SMAD_FHA_dom_sf"/>
</dbReference>
<evidence type="ECO:0000313" key="8">
    <source>
        <dbReference type="EMBL" id="CEJ60302.1"/>
    </source>
</evidence>
<evidence type="ECO:0000256" key="3">
    <source>
        <dbReference type="ARBA" id="ARBA00022840"/>
    </source>
</evidence>
<dbReference type="Pfam" id="PF00069">
    <property type="entry name" value="Pkinase"/>
    <property type="match status" value="1"/>
</dbReference>
<dbReference type="Gene3D" id="2.60.200.20">
    <property type="match status" value="1"/>
</dbReference>
<comment type="similarity">
    <text evidence="1">Belongs to the protein kinase superfamily. CAMK Ser/Thr protein kinase family. CHEK2 subfamily.</text>
</comment>
<dbReference type="Gene3D" id="1.10.510.10">
    <property type="entry name" value="Transferase(Phosphotransferase) domain 1"/>
    <property type="match status" value="1"/>
</dbReference>
<evidence type="ECO:0000259" key="6">
    <source>
        <dbReference type="PROSITE" id="PS50006"/>
    </source>
</evidence>
<feature type="domain" description="FHA" evidence="6">
    <location>
        <begin position="43"/>
        <end position="102"/>
    </location>
</feature>
<feature type="region of interest" description="Disordered" evidence="5">
    <location>
        <begin position="539"/>
        <end position="578"/>
    </location>
</feature>
<feature type="compositionally biased region" description="Polar residues" evidence="5">
    <location>
        <begin position="560"/>
        <end position="569"/>
    </location>
</feature>
<keyword evidence="3 4" id="KW-0067">ATP-binding</keyword>
<evidence type="ECO:0000313" key="9">
    <source>
        <dbReference type="Proteomes" id="UP000042958"/>
    </source>
</evidence>
<dbReference type="Gene3D" id="3.30.200.20">
    <property type="entry name" value="Phosphorylase Kinase, domain 1"/>
    <property type="match status" value="1"/>
</dbReference>
<organism evidence="8 9">
    <name type="scientific">Penicillium brasilianum</name>
    <dbReference type="NCBI Taxonomy" id="104259"/>
    <lineage>
        <taxon>Eukaryota</taxon>
        <taxon>Fungi</taxon>
        <taxon>Dikarya</taxon>
        <taxon>Ascomycota</taxon>
        <taxon>Pezizomycotina</taxon>
        <taxon>Eurotiomycetes</taxon>
        <taxon>Eurotiomycetidae</taxon>
        <taxon>Eurotiales</taxon>
        <taxon>Aspergillaceae</taxon>
        <taxon>Penicillium</taxon>
    </lineage>
</organism>
<protein>
    <recommendedName>
        <fullName evidence="10">Serine/threonine protein kinase</fullName>
    </recommendedName>
</protein>
<dbReference type="InterPro" id="IPR017441">
    <property type="entry name" value="Protein_kinase_ATP_BS"/>
</dbReference>
<keyword evidence="9" id="KW-1185">Reference proteome</keyword>
<gene>
    <name evidence="8" type="ORF">PMG11_08880</name>
</gene>
<dbReference type="EMBL" id="CDHK01000008">
    <property type="protein sequence ID" value="CEJ60302.1"/>
    <property type="molecule type" value="Genomic_DNA"/>
</dbReference>
<dbReference type="Pfam" id="PF00498">
    <property type="entry name" value="FHA"/>
    <property type="match status" value="1"/>
</dbReference>
<dbReference type="STRING" id="104259.A0A0F7TZ50"/>
<dbReference type="PROSITE" id="PS50006">
    <property type="entry name" value="FHA_DOMAIN"/>
    <property type="match status" value="1"/>
</dbReference>
<dbReference type="CDD" id="cd22670">
    <property type="entry name" value="FHA_MEK1-like"/>
    <property type="match status" value="1"/>
</dbReference>
<dbReference type="InterPro" id="IPR008271">
    <property type="entry name" value="Ser/Thr_kinase_AS"/>
</dbReference>
<feature type="binding site" evidence="4">
    <location>
        <position position="183"/>
    </location>
    <ligand>
        <name>ATP</name>
        <dbReference type="ChEBI" id="CHEBI:30616"/>
    </ligand>
</feature>
<dbReference type="InterPro" id="IPR000719">
    <property type="entry name" value="Prot_kinase_dom"/>
</dbReference>
<dbReference type="SMART" id="SM00220">
    <property type="entry name" value="S_TKc"/>
    <property type="match status" value="1"/>
</dbReference>
<evidence type="ECO:0000256" key="5">
    <source>
        <dbReference type="SAM" id="MobiDB-lite"/>
    </source>
</evidence>
<sequence>MRSLLPSSPVINDPGICVGTLSLWDSTTHETSRPLEVYSNEEVFIGRDAKRCSFHLTNPYISNKHIRIYTILFDQDNLQEVPPLIYAEDLSMNGTFWNGYPMGKDKGSFLLSDGDILRVAGDTHIRFKSADPDTENKFTQLQQLEMRSFQKSYVITQRVLGSGAYGRVHMAFDVNTGRQFACKIIDLQAAKVEFQAQARAREGLVEEMKSKFFEKRYGPLESTSMTGKSSTLERFIVAKLAMQQRESLLLAQLSHPNIIAAEKVIRSSNTIYIFTELVTCGDLFSYVRNKRPLEETTVALIIRQVLLALEYLHDQNIVHRDVKPDNILMTRHEVGGRVVLADFGCARLVNQPSQRMSSVVGTLDYCAPELKHNNAKGYTKAVDMWSLGCVTAVLLMGDTPFENELRSTASDLVNLDLDMRALDISSRPRNFVRRLLVQDEGQRMNVKEALRHDWFTNPTQAEWFNEMYDRSIQSWKPRSSTEPVIVELASLKSVPANNRLPSTSALTFSTKEGARFADVDHISESSWENILPTCTKPLISPAISNSAPKKSSRRSPLISLDQNSANKPRNPQHYPCLSSPDSEVKFISQVKREQLDTPNVERHILYVSSHEDQSDQRAGEKSQLAPKGATKAKFTVNTNTGMRNFFIPSRTAASRCIHPSLPAFPQRPAKEESDLADQVFEEVRNPITGKRKRLIYGRDMESLSQML</sequence>
<evidence type="ECO:0000259" key="7">
    <source>
        <dbReference type="PROSITE" id="PS50011"/>
    </source>
</evidence>
<feature type="region of interest" description="Disordered" evidence="5">
    <location>
        <begin position="608"/>
        <end position="628"/>
    </location>
</feature>
<accession>A0A0F7TZ50</accession>
<dbReference type="SMART" id="SM00240">
    <property type="entry name" value="FHA"/>
    <property type="match status" value="1"/>
</dbReference>
<dbReference type="InterPro" id="IPR000253">
    <property type="entry name" value="FHA_dom"/>
</dbReference>
<dbReference type="Proteomes" id="UP000042958">
    <property type="component" value="Unassembled WGS sequence"/>
</dbReference>
<dbReference type="SUPFAM" id="SSF56112">
    <property type="entry name" value="Protein kinase-like (PK-like)"/>
    <property type="match status" value="1"/>
</dbReference>
<dbReference type="SUPFAM" id="SSF49879">
    <property type="entry name" value="SMAD/FHA domain"/>
    <property type="match status" value="1"/>
</dbReference>
<dbReference type="PROSITE" id="PS00107">
    <property type="entry name" value="PROTEIN_KINASE_ATP"/>
    <property type="match status" value="1"/>
</dbReference>
<dbReference type="InterPro" id="IPR011009">
    <property type="entry name" value="Kinase-like_dom_sf"/>
</dbReference>
<evidence type="ECO:0000256" key="1">
    <source>
        <dbReference type="ARBA" id="ARBA00005575"/>
    </source>
</evidence>
<evidence type="ECO:0000256" key="4">
    <source>
        <dbReference type="PROSITE-ProRule" id="PRU10141"/>
    </source>
</evidence>
<proteinExistence type="inferred from homology"/>
<name>A0A0F7TZ50_PENBI</name>
<dbReference type="GO" id="GO:0005524">
    <property type="term" value="F:ATP binding"/>
    <property type="evidence" value="ECO:0007669"/>
    <property type="project" value="UniProtKB-UniRule"/>
</dbReference>
<dbReference type="PANTHER" id="PTHR24347">
    <property type="entry name" value="SERINE/THREONINE-PROTEIN KINASE"/>
    <property type="match status" value="1"/>
</dbReference>
<dbReference type="AlphaFoldDB" id="A0A0F7TZ50"/>
<dbReference type="GO" id="GO:0004672">
    <property type="term" value="F:protein kinase activity"/>
    <property type="evidence" value="ECO:0007669"/>
    <property type="project" value="InterPro"/>
</dbReference>
<feature type="compositionally biased region" description="Basic and acidic residues" evidence="5">
    <location>
        <begin position="608"/>
        <end position="620"/>
    </location>
</feature>
<dbReference type="PROSITE" id="PS00108">
    <property type="entry name" value="PROTEIN_KINASE_ST"/>
    <property type="match status" value="1"/>
</dbReference>